<dbReference type="PANTHER" id="PTHR30294">
    <property type="entry name" value="MEMBRANE COMPONENT OF ABC TRANSPORTER YHHJ-RELATED"/>
    <property type="match status" value="1"/>
</dbReference>
<keyword evidence="3 8" id="KW-0813">Transport</keyword>
<comment type="similarity">
    <text evidence="2 8">Belongs to the ABC-2 integral membrane protein family.</text>
</comment>
<evidence type="ECO:0000256" key="1">
    <source>
        <dbReference type="ARBA" id="ARBA00004651"/>
    </source>
</evidence>
<dbReference type="eggNOG" id="COG0842">
    <property type="taxonomic scope" value="Bacteria"/>
</dbReference>
<evidence type="ECO:0000256" key="6">
    <source>
        <dbReference type="ARBA" id="ARBA00022989"/>
    </source>
</evidence>
<dbReference type="InterPro" id="IPR013525">
    <property type="entry name" value="ABC2_TM"/>
</dbReference>
<proteinExistence type="inferred from homology"/>
<dbReference type="RefSeq" id="WP_004630850.1">
    <property type="nucleotide sequence ID" value="NZ_AORV01000072.1"/>
</dbReference>
<dbReference type="PRINTS" id="PR00164">
    <property type="entry name" value="ABC2TRNSPORT"/>
</dbReference>
<sequence length="384" mass="42973">MSSADNRFSFQRFISIIKKEFIQVKRDPISLRLPFIMPVVMMLLFGYAVNTEVDKIPTAVYDQSNTEESRAFLDKFTESDYFMVYETVQSEDRIAQLVKSGDAKAGLIIPEDYSDKVKSGSNTEIQLIIDGTEPTTARTAMSSGQLIARGFSQKYTAERLMKYGITPDKLTGISLKTDVWFNPDMESTKFTIPGLVGLILQNVTIMLTAFALVREKERSTIEQLIVTPIKSSELILGKLIPYIVIGYSGFLFSLAMCIWVFKVGIAGSVGLLLLLGFLFVYCSLSIGMLISTFAKNQMQAMIVMVFFLLPSILLSGFIFPREAMPEAISYLGYIIPLTYFLDIIRGIALKGIGLDYLWKDTAALLGFTAVILFIATKRFRKSLD</sequence>
<feature type="transmembrane region" description="Helical" evidence="8">
    <location>
        <begin position="190"/>
        <end position="213"/>
    </location>
</feature>
<dbReference type="InterPro" id="IPR047817">
    <property type="entry name" value="ABC2_TM_bact-type"/>
</dbReference>
<dbReference type="InterPro" id="IPR051449">
    <property type="entry name" value="ABC-2_transporter_component"/>
</dbReference>
<accession>S0FFA1</accession>
<evidence type="ECO:0000259" key="9">
    <source>
        <dbReference type="PROSITE" id="PS51012"/>
    </source>
</evidence>
<feature type="transmembrane region" description="Helical" evidence="8">
    <location>
        <begin position="356"/>
        <end position="375"/>
    </location>
</feature>
<dbReference type="PANTHER" id="PTHR30294:SF29">
    <property type="entry name" value="MULTIDRUG ABC TRANSPORTER PERMEASE YBHS-RELATED"/>
    <property type="match status" value="1"/>
</dbReference>
<keyword evidence="5 8" id="KW-0812">Transmembrane</keyword>
<feature type="domain" description="ABC transmembrane type-2" evidence="9">
    <location>
        <begin position="147"/>
        <end position="382"/>
    </location>
</feature>
<feature type="transmembrane region" description="Helical" evidence="8">
    <location>
        <begin position="302"/>
        <end position="321"/>
    </location>
</feature>
<dbReference type="EMBL" id="AORV01000072">
    <property type="protein sequence ID" value="EMS69127.1"/>
    <property type="molecule type" value="Genomic_DNA"/>
</dbReference>
<dbReference type="Pfam" id="PF12698">
    <property type="entry name" value="ABC2_membrane_3"/>
    <property type="match status" value="1"/>
</dbReference>
<protein>
    <recommendedName>
        <fullName evidence="8">Transport permease protein</fullName>
    </recommendedName>
</protein>
<feature type="transmembrane region" description="Helical" evidence="8">
    <location>
        <begin position="327"/>
        <end position="344"/>
    </location>
</feature>
<reference evidence="10 11" key="1">
    <citation type="journal article" date="2013" name="Genome Announc.">
        <title>Draft Genome Sequence of the Cellulolytic, Mesophilic, Anaerobic Bacterium Clostridium termitidis Strain CT1112 (DSM 5398).</title>
        <authorList>
            <person name="Lal S."/>
            <person name="Ramachandran U."/>
            <person name="Zhang X."/>
            <person name="Munir R."/>
            <person name="Sparling R."/>
            <person name="Levin D.B."/>
        </authorList>
    </citation>
    <scope>NUCLEOTIDE SEQUENCE [LARGE SCALE GENOMIC DNA]</scope>
    <source>
        <strain evidence="10 11">CT1112</strain>
    </source>
</reference>
<feature type="transmembrane region" description="Helical" evidence="8">
    <location>
        <begin position="239"/>
        <end position="261"/>
    </location>
</feature>
<dbReference type="PROSITE" id="PS51012">
    <property type="entry name" value="ABC_TM2"/>
    <property type="match status" value="1"/>
</dbReference>
<organism evidence="10 11">
    <name type="scientific">Ruminiclostridium cellobioparum subsp. termitidis CT1112</name>
    <dbReference type="NCBI Taxonomy" id="1195236"/>
    <lineage>
        <taxon>Bacteria</taxon>
        <taxon>Bacillati</taxon>
        <taxon>Bacillota</taxon>
        <taxon>Clostridia</taxon>
        <taxon>Eubacteriales</taxon>
        <taxon>Oscillospiraceae</taxon>
        <taxon>Ruminiclostridium</taxon>
    </lineage>
</organism>
<evidence type="ECO:0000256" key="4">
    <source>
        <dbReference type="ARBA" id="ARBA00022475"/>
    </source>
</evidence>
<evidence type="ECO:0000256" key="7">
    <source>
        <dbReference type="ARBA" id="ARBA00023136"/>
    </source>
</evidence>
<dbReference type="Gene3D" id="3.40.1710.10">
    <property type="entry name" value="abc type-2 transporter like domain"/>
    <property type="match status" value="1"/>
</dbReference>
<dbReference type="Proteomes" id="UP000014155">
    <property type="component" value="Unassembled WGS sequence"/>
</dbReference>
<feature type="transmembrane region" description="Helical" evidence="8">
    <location>
        <begin position="29"/>
        <end position="49"/>
    </location>
</feature>
<evidence type="ECO:0000256" key="8">
    <source>
        <dbReference type="RuleBase" id="RU361157"/>
    </source>
</evidence>
<feature type="transmembrane region" description="Helical" evidence="8">
    <location>
        <begin position="267"/>
        <end position="290"/>
    </location>
</feature>
<dbReference type="STRING" id="1195236.CTER_5328"/>
<keyword evidence="4 8" id="KW-1003">Cell membrane</keyword>
<keyword evidence="6 8" id="KW-1133">Transmembrane helix</keyword>
<evidence type="ECO:0000313" key="10">
    <source>
        <dbReference type="EMBL" id="EMS69127.1"/>
    </source>
</evidence>
<evidence type="ECO:0000256" key="2">
    <source>
        <dbReference type="ARBA" id="ARBA00007783"/>
    </source>
</evidence>
<comment type="caution">
    <text evidence="10">The sequence shown here is derived from an EMBL/GenBank/DDBJ whole genome shotgun (WGS) entry which is preliminary data.</text>
</comment>
<comment type="subcellular location">
    <subcellularLocation>
        <location evidence="1 8">Cell membrane</location>
        <topology evidence="1 8">Multi-pass membrane protein</topology>
    </subcellularLocation>
</comment>
<keyword evidence="7 8" id="KW-0472">Membrane</keyword>
<dbReference type="GO" id="GO:0043190">
    <property type="term" value="C:ATP-binding cassette (ABC) transporter complex"/>
    <property type="evidence" value="ECO:0007669"/>
    <property type="project" value="InterPro"/>
</dbReference>
<evidence type="ECO:0000256" key="5">
    <source>
        <dbReference type="ARBA" id="ARBA00022692"/>
    </source>
</evidence>
<dbReference type="PATRIC" id="fig|1195236.3.peg.5467"/>
<dbReference type="GO" id="GO:0140359">
    <property type="term" value="F:ABC-type transporter activity"/>
    <property type="evidence" value="ECO:0007669"/>
    <property type="project" value="InterPro"/>
</dbReference>
<name>S0FFA1_RUMCE</name>
<gene>
    <name evidence="10" type="ORF">CTER_5328</name>
</gene>
<keyword evidence="11" id="KW-1185">Reference proteome</keyword>
<evidence type="ECO:0000256" key="3">
    <source>
        <dbReference type="ARBA" id="ARBA00022448"/>
    </source>
</evidence>
<dbReference type="AlphaFoldDB" id="S0FFA1"/>
<dbReference type="InterPro" id="IPR000412">
    <property type="entry name" value="ABC_2_transport"/>
</dbReference>
<evidence type="ECO:0000313" key="11">
    <source>
        <dbReference type="Proteomes" id="UP000014155"/>
    </source>
</evidence>